<dbReference type="InterPro" id="IPR016024">
    <property type="entry name" value="ARM-type_fold"/>
</dbReference>
<proteinExistence type="predicted"/>
<reference evidence="1" key="1">
    <citation type="journal article" date="2023" name="Mol. Biol. Evol.">
        <title>Third-Generation Sequencing Reveals the Adaptive Role of the Epigenome in Three Deep-Sea Polychaetes.</title>
        <authorList>
            <person name="Perez M."/>
            <person name="Aroh O."/>
            <person name="Sun Y."/>
            <person name="Lan Y."/>
            <person name="Juniper S.K."/>
            <person name="Young C.R."/>
            <person name="Angers B."/>
            <person name="Qian P.Y."/>
        </authorList>
    </citation>
    <scope>NUCLEOTIDE SEQUENCE</scope>
    <source>
        <strain evidence="1">R07B-5</strain>
    </source>
</reference>
<dbReference type="Proteomes" id="UP001209878">
    <property type="component" value="Unassembled WGS sequence"/>
</dbReference>
<keyword evidence="2" id="KW-1185">Reference proteome</keyword>
<dbReference type="SUPFAM" id="SSF48371">
    <property type="entry name" value="ARM repeat"/>
    <property type="match status" value="1"/>
</dbReference>
<dbReference type="Gene3D" id="1.25.10.10">
    <property type="entry name" value="Leucine-rich Repeat Variant"/>
    <property type="match status" value="1"/>
</dbReference>
<dbReference type="EMBL" id="JAODUO010000455">
    <property type="protein sequence ID" value="KAK2180185.1"/>
    <property type="molecule type" value="Genomic_DNA"/>
</dbReference>
<name>A0AAD9KZI3_RIDPI</name>
<gene>
    <name evidence="1" type="ORF">NP493_454g04026</name>
</gene>
<comment type="caution">
    <text evidence="1">The sequence shown here is derived from an EMBL/GenBank/DDBJ whole genome shotgun (WGS) entry which is preliminary data.</text>
</comment>
<organism evidence="1 2">
    <name type="scientific">Ridgeia piscesae</name>
    <name type="common">Tubeworm</name>
    <dbReference type="NCBI Taxonomy" id="27915"/>
    <lineage>
        <taxon>Eukaryota</taxon>
        <taxon>Metazoa</taxon>
        <taxon>Spiralia</taxon>
        <taxon>Lophotrochozoa</taxon>
        <taxon>Annelida</taxon>
        <taxon>Polychaeta</taxon>
        <taxon>Sedentaria</taxon>
        <taxon>Canalipalpata</taxon>
        <taxon>Sabellida</taxon>
        <taxon>Siboglinidae</taxon>
        <taxon>Ridgeia</taxon>
    </lineage>
</organism>
<sequence length="256" mass="28048">MKTQVLMAGALEPLLHLSSSINMSLALLALHCISVIVESLDTHDMIVDNSERHTLTRIVALISSREEQVQELALKTLAHLSSGCDFHRHRIIQEDIFNGNCLTRLLASRPRNKQILCNAACLVANLASTQLMQGTFGDLQMALCRLVEDFPLSEDVLVHCARGIANFCQFPQNANQLLPYLPFLVRMLFASTCAAIRQHALRMCILLLRHCPETVNILAGPGATTMLSGLASIPGRTGCHGDRGREGRAENCPTVS</sequence>
<evidence type="ECO:0000313" key="1">
    <source>
        <dbReference type="EMBL" id="KAK2180185.1"/>
    </source>
</evidence>
<protein>
    <submittedName>
        <fullName evidence="1">Uncharacterized protein</fullName>
    </submittedName>
</protein>
<dbReference type="AlphaFoldDB" id="A0AAD9KZI3"/>
<dbReference type="InterPro" id="IPR011989">
    <property type="entry name" value="ARM-like"/>
</dbReference>
<evidence type="ECO:0000313" key="2">
    <source>
        <dbReference type="Proteomes" id="UP001209878"/>
    </source>
</evidence>
<accession>A0AAD9KZI3</accession>